<dbReference type="InterPro" id="IPR007016">
    <property type="entry name" value="O-antigen_ligase-rel_domated"/>
</dbReference>
<organism evidence="7 8">
    <name type="scientific">Kineosporia corallincola</name>
    <dbReference type="NCBI Taxonomy" id="2835133"/>
    <lineage>
        <taxon>Bacteria</taxon>
        <taxon>Bacillati</taxon>
        <taxon>Actinomycetota</taxon>
        <taxon>Actinomycetes</taxon>
        <taxon>Kineosporiales</taxon>
        <taxon>Kineosporiaceae</taxon>
        <taxon>Kineosporia</taxon>
    </lineage>
</organism>
<evidence type="ECO:0000313" key="7">
    <source>
        <dbReference type="EMBL" id="MBT0769474.1"/>
    </source>
</evidence>
<sequence>MHTAKVLAPASLLVLIATHLMVQSPVVGLAAGLGLPVLALLVAQPWTRFVTVVVGGLLLFQTAGAAAKQGYFAIAVVCCAVSGLHIARTSSTTTRCFRPMIYAGAFLITVLSISLLVSRSVDVPFSAWLTDVIPYILLAMLPVVGIDAGRQIPPRIMGVLIAVIGLISAIGFCVAWLSLRGASTMGLDRLTLASLVFTALAFTYALAHTGQGGKRAGIWLTVAVLMLALILVTGTRTGIVFVAGFFGVMGLRRRGGGVHPARMLVYMVLATGAVMTTVPLLAGRLVDDPNFIAEKLGNGLAVLHGGAEQDQSFQGRQRAYELTQAYFHAHPWLGTGPGFFWSVDSPWMVLAKYGIIGAGALIVYLGAVVVSARRVRALTGPLRLHAAARGWLIILLGLTPFAAWTDDKGLALAVTLFVAALASHAHAAERAHDAIGDQSPNMSVPKAPEGRDLLPVSPMRMAYSPTL</sequence>
<feature type="transmembrane region" description="Helical" evidence="5">
    <location>
        <begin position="218"/>
        <end position="251"/>
    </location>
</feature>
<keyword evidence="4 5" id="KW-0472">Membrane</keyword>
<proteinExistence type="predicted"/>
<gene>
    <name evidence="7" type="ORF">KIH74_11120</name>
</gene>
<keyword evidence="7" id="KW-0436">Ligase</keyword>
<evidence type="ECO:0000256" key="5">
    <source>
        <dbReference type="SAM" id="Phobius"/>
    </source>
</evidence>
<evidence type="ECO:0000256" key="4">
    <source>
        <dbReference type="ARBA" id="ARBA00023136"/>
    </source>
</evidence>
<protein>
    <submittedName>
        <fullName evidence="7">O-antigen ligase family protein</fullName>
    </submittedName>
</protein>
<name>A0ABS5TEG3_9ACTN</name>
<feature type="transmembrane region" description="Helical" evidence="5">
    <location>
        <begin position="384"/>
        <end position="404"/>
    </location>
</feature>
<dbReference type="GO" id="GO:0016874">
    <property type="term" value="F:ligase activity"/>
    <property type="evidence" value="ECO:0007669"/>
    <property type="project" value="UniProtKB-KW"/>
</dbReference>
<feature type="transmembrane region" description="Helical" evidence="5">
    <location>
        <begin position="156"/>
        <end position="178"/>
    </location>
</feature>
<feature type="transmembrane region" description="Helical" evidence="5">
    <location>
        <begin position="350"/>
        <end position="372"/>
    </location>
</feature>
<dbReference type="RefSeq" id="WP_214155776.1">
    <property type="nucleotide sequence ID" value="NZ_JAHBAY010000004.1"/>
</dbReference>
<reference evidence="7 8" key="1">
    <citation type="submission" date="2021-05" db="EMBL/GenBank/DDBJ databases">
        <title>Kineosporia and Streptomyces sp. nov. two new marine actinobacteria isolated from Coral.</title>
        <authorList>
            <person name="Buangrab K."/>
            <person name="Sutthacheep M."/>
            <person name="Yeemin T."/>
            <person name="Harunari E."/>
            <person name="Igarashi Y."/>
            <person name="Kanchanasin P."/>
            <person name="Tanasupawat S."/>
            <person name="Phongsopitanun W."/>
        </authorList>
    </citation>
    <scope>NUCLEOTIDE SEQUENCE [LARGE SCALE GENOMIC DNA]</scope>
    <source>
        <strain evidence="7 8">J2-2</strain>
    </source>
</reference>
<keyword evidence="8" id="KW-1185">Reference proteome</keyword>
<feature type="transmembrane region" description="Helical" evidence="5">
    <location>
        <begin position="125"/>
        <end position="144"/>
    </location>
</feature>
<feature type="transmembrane region" description="Helical" evidence="5">
    <location>
        <begin position="46"/>
        <end position="63"/>
    </location>
</feature>
<dbReference type="Proteomes" id="UP001197247">
    <property type="component" value="Unassembled WGS sequence"/>
</dbReference>
<feature type="transmembrane region" description="Helical" evidence="5">
    <location>
        <begin position="410"/>
        <end position="428"/>
    </location>
</feature>
<evidence type="ECO:0000256" key="3">
    <source>
        <dbReference type="ARBA" id="ARBA00022989"/>
    </source>
</evidence>
<evidence type="ECO:0000256" key="2">
    <source>
        <dbReference type="ARBA" id="ARBA00022692"/>
    </source>
</evidence>
<dbReference type="EMBL" id="JAHBAY010000004">
    <property type="protein sequence ID" value="MBT0769474.1"/>
    <property type="molecule type" value="Genomic_DNA"/>
</dbReference>
<comment type="caution">
    <text evidence="7">The sequence shown here is derived from an EMBL/GenBank/DDBJ whole genome shotgun (WGS) entry which is preliminary data.</text>
</comment>
<evidence type="ECO:0000256" key="1">
    <source>
        <dbReference type="ARBA" id="ARBA00004141"/>
    </source>
</evidence>
<evidence type="ECO:0000259" key="6">
    <source>
        <dbReference type="Pfam" id="PF04932"/>
    </source>
</evidence>
<feature type="transmembrane region" description="Helical" evidence="5">
    <location>
        <begin position="99"/>
        <end position="118"/>
    </location>
</feature>
<feature type="transmembrane region" description="Helical" evidence="5">
    <location>
        <begin position="263"/>
        <end position="282"/>
    </location>
</feature>
<keyword evidence="3 5" id="KW-1133">Transmembrane helix</keyword>
<keyword evidence="2 5" id="KW-0812">Transmembrane</keyword>
<comment type="subcellular location">
    <subcellularLocation>
        <location evidence="1">Membrane</location>
        <topology evidence="1">Multi-pass membrane protein</topology>
    </subcellularLocation>
</comment>
<dbReference type="Pfam" id="PF04932">
    <property type="entry name" value="Wzy_C"/>
    <property type="match status" value="1"/>
</dbReference>
<feature type="domain" description="O-antigen ligase-related" evidence="6">
    <location>
        <begin position="222"/>
        <end position="341"/>
    </location>
</feature>
<feature type="transmembrane region" description="Helical" evidence="5">
    <location>
        <begin position="190"/>
        <end position="206"/>
    </location>
</feature>
<accession>A0ABS5TEG3</accession>
<evidence type="ECO:0000313" key="8">
    <source>
        <dbReference type="Proteomes" id="UP001197247"/>
    </source>
</evidence>